<dbReference type="HOGENOM" id="CLU_010412_0_0_1"/>
<dbReference type="InterPro" id="IPR000626">
    <property type="entry name" value="Ubiquitin-like_dom"/>
</dbReference>
<accession>A0A0C9ZGE7</accession>
<reference evidence="3" key="2">
    <citation type="submission" date="2015-01" db="EMBL/GenBank/DDBJ databases">
        <title>Evolutionary Origins and Diversification of the Mycorrhizal Mutualists.</title>
        <authorList>
            <consortium name="DOE Joint Genome Institute"/>
            <consortium name="Mycorrhizal Genomics Consortium"/>
            <person name="Kohler A."/>
            <person name="Kuo A."/>
            <person name="Nagy L.G."/>
            <person name="Floudas D."/>
            <person name="Copeland A."/>
            <person name="Barry K.W."/>
            <person name="Cichocki N."/>
            <person name="Veneault-Fourrey C."/>
            <person name="LaButti K."/>
            <person name="Lindquist E.A."/>
            <person name="Lipzen A."/>
            <person name="Lundell T."/>
            <person name="Morin E."/>
            <person name="Murat C."/>
            <person name="Riley R."/>
            <person name="Ohm R."/>
            <person name="Sun H."/>
            <person name="Tunlid A."/>
            <person name="Henrissat B."/>
            <person name="Grigoriev I.V."/>
            <person name="Hibbett D.S."/>
            <person name="Martin F."/>
        </authorList>
    </citation>
    <scope>NUCLEOTIDE SEQUENCE [LARGE SCALE GENOMIC DNA]</scope>
    <source>
        <strain evidence="3">UH-Slu-Lm8-n1</strain>
    </source>
</reference>
<dbReference type="AlphaFoldDB" id="A0A0C9ZGE7"/>
<dbReference type="PANTHER" id="PTHR10666">
    <property type="entry name" value="UBIQUITIN"/>
    <property type="match status" value="1"/>
</dbReference>
<dbReference type="InterPro" id="IPR019956">
    <property type="entry name" value="Ubiquitin_dom"/>
</dbReference>
<sequence length="313" mass="34518">MFGNLLFGILSTFNESAVQQSSFLSFSHPMQLFVNNPFGTTFTIDSSPQDTADILKRRILGTTSSSHFNTADVRLTFAGHDLADRATLASVNVSSGCTLSFDFRLRGGMLPQRCPLPAPQASDDGVALRQMEKGAINMTLPGQIMISIRTIHDQKLDIFVPPSSSVLFLKQKISESIQVDAEHQRLLFSGKVLQDDSTLEDYDVANGSVIQLSIPPGLKIAMKTETQRPRRGPESEVQIFVKNLNGKTMALMISPTDTVENLMKKIQERTDIPPSEQRILFGGKQLVPDKILADYNISKESTLHLVLRLRGGL</sequence>
<reference evidence="2 3" key="1">
    <citation type="submission" date="2014-04" db="EMBL/GenBank/DDBJ databases">
        <authorList>
            <consortium name="DOE Joint Genome Institute"/>
            <person name="Kuo A."/>
            <person name="Ruytinx J."/>
            <person name="Rineau F."/>
            <person name="Colpaert J."/>
            <person name="Kohler A."/>
            <person name="Nagy L.G."/>
            <person name="Floudas D."/>
            <person name="Copeland A."/>
            <person name="Barry K.W."/>
            <person name="Cichocki N."/>
            <person name="Veneault-Fourrey C."/>
            <person name="LaButti K."/>
            <person name="Lindquist E.A."/>
            <person name="Lipzen A."/>
            <person name="Lundell T."/>
            <person name="Morin E."/>
            <person name="Murat C."/>
            <person name="Sun H."/>
            <person name="Tunlid A."/>
            <person name="Henrissat B."/>
            <person name="Grigoriev I.V."/>
            <person name="Hibbett D.S."/>
            <person name="Martin F."/>
            <person name="Nordberg H.P."/>
            <person name="Cantor M.N."/>
            <person name="Hua S.X."/>
        </authorList>
    </citation>
    <scope>NUCLEOTIDE SEQUENCE [LARGE SCALE GENOMIC DNA]</scope>
    <source>
        <strain evidence="2 3">UH-Slu-Lm8-n1</strain>
    </source>
</reference>
<dbReference type="InParanoid" id="A0A0C9ZGE7"/>
<dbReference type="EMBL" id="KN835525">
    <property type="protein sequence ID" value="KIK36480.1"/>
    <property type="molecule type" value="Genomic_DNA"/>
</dbReference>
<name>A0A0C9ZGE7_9AGAM</name>
<dbReference type="PROSITE" id="PS50053">
    <property type="entry name" value="UBIQUITIN_2"/>
    <property type="match status" value="3"/>
</dbReference>
<proteinExistence type="predicted"/>
<dbReference type="OrthoDB" id="428577at2759"/>
<keyword evidence="3" id="KW-1185">Reference proteome</keyword>
<dbReference type="Proteomes" id="UP000054485">
    <property type="component" value="Unassembled WGS sequence"/>
</dbReference>
<feature type="domain" description="Ubiquitin-like" evidence="1">
    <location>
        <begin position="237"/>
        <end position="312"/>
    </location>
</feature>
<dbReference type="Gene3D" id="3.10.20.90">
    <property type="entry name" value="Phosphatidylinositol 3-kinase Catalytic Subunit, Chain A, domain 1"/>
    <property type="match status" value="3"/>
</dbReference>
<dbReference type="InterPro" id="IPR029071">
    <property type="entry name" value="Ubiquitin-like_domsf"/>
</dbReference>
<organism evidence="2 3">
    <name type="scientific">Suillus luteus UH-Slu-Lm8-n1</name>
    <dbReference type="NCBI Taxonomy" id="930992"/>
    <lineage>
        <taxon>Eukaryota</taxon>
        <taxon>Fungi</taxon>
        <taxon>Dikarya</taxon>
        <taxon>Basidiomycota</taxon>
        <taxon>Agaricomycotina</taxon>
        <taxon>Agaricomycetes</taxon>
        <taxon>Agaricomycetidae</taxon>
        <taxon>Boletales</taxon>
        <taxon>Suillineae</taxon>
        <taxon>Suillaceae</taxon>
        <taxon>Suillus</taxon>
    </lineage>
</organism>
<dbReference type="InterPro" id="IPR050158">
    <property type="entry name" value="Ubiquitin_ubiquitin-like"/>
</dbReference>
<feature type="domain" description="Ubiquitin-like" evidence="1">
    <location>
        <begin position="30"/>
        <end position="108"/>
    </location>
</feature>
<dbReference type="PRINTS" id="PR00348">
    <property type="entry name" value="UBIQUITIN"/>
</dbReference>
<dbReference type="CDD" id="cd17039">
    <property type="entry name" value="Ubl_ubiquitin_like"/>
    <property type="match status" value="1"/>
</dbReference>
<dbReference type="Pfam" id="PF00240">
    <property type="entry name" value="ubiquitin"/>
    <property type="match status" value="3"/>
</dbReference>
<evidence type="ECO:0000259" key="1">
    <source>
        <dbReference type="PROSITE" id="PS50053"/>
    </source>
</evidence>
<gene>
    <name evidence="2" type="ORF">CY34DRAFT_811246</name>
</gene>
<dbReference type="FunFam" id="3.10.20.90:FF:000222">
    <property type="entry name" value="Polyubiquitin 5"/>
    <property type="match status" value="1"/>
</dbReference>
<evidence type="ECO:0000313" key="2">
    <source>
        <dbReference type="EMBL" id="KIK36480.1"/>
    </source>
</evidence>
<evidence type="ECO:0000313" key="3">
    <source>
        <dbReference type="Proteomes" id="UP000054485"/>
    </source>
</evidence>
<dbReference type="SUPFAM" id="SSF54236">
    <property type="entry name" value="Ubiquitin-like"/>
    <property type="match status" value="3"/>
</dbReference>
<protein>
    <recommendedName>
        <fullName evidence="1">Ubiquitin-like domain-containing protein</fullName>
    </recommendedName>
</protein>
<feature type="domain" description="Ubiquitin-like" evidence="1">
    <location>
        <begin position="144"/>
        <end position="212"/>
    </location>
</feature>
<dbReference type="SMART" id="SM00213">
    <property type="entry name" value="UBQ"/>
    <property type="match status" value="3"/>
</dbReference>
<dbReference type="STRING" id="930992.A0A0C9ZGE7"/>